<keyword evidence="3" id="KW-1185">Reference proteome</keyword>
<evidence type="ECO:0000313" key="2">
    <source>
        <dbReference type="EMBL" id="MCT7360542.1"/>
    </source>
</evidence>
<dbReference type="GO" id="GO:0032784">
    <property type="term" value="P:regulation of DNA-templated transcription elongation"/>
    <property type="evidence" value="ECO:0007669"/>
    <property type="project" value="InterPro"/>
</dbReference>
<accession>A0A9X3AIU1</accession>
<dbReference type="SUPFAM" id="SSF54534">
    <property type="entry name" value="FKBP-like"/>
    <property type="match status" value="1"/>
</dbReference>
<gene>
    <name evidence="2" type="ORF">NYR02_16080</name>
</gene>
<comment type="caution">
    <text evidence="2">The sequence shown here is derived from an EMBL/GenBank/DDBJ whole genome shotgun (WGS) entry which is preliminary data.</text>
</comment>
<dbReference type="GO" id="GO:0003677">
    <property type="term" value="F:DNA binding"/>
    <property type="evidence" value="ECO:0007669"/>
    <property type="project" value="InterPro"/>
</dbReference>
<keyword evidence="2" id="KW-0648">Protein biosynthesis</keyword>
<evidence type="ECO:0000259" key="1">
    <source>
        <dbReference type="Pfam" id="PF01272"/>
    </source>
</evidence>
<dbReference type="InterPro" id="IPR036953">
    <property type="entry name" value="GreA/GreB_C_sf"/>
</dbReference>
<reference evidence="2" key="2">
    <citation type="submission" date="2022-08" db="EMBL/GenBank/DDBJ databases">
        <authorList>
            <person name="Dong C."/>
        </authorList>
    </citation>
    <scope>NUCLEOTIDE SEQUENCE</scope>
    <source>
        <strain evidence="2">59MF3M-4</strain>
    </source>
</reference>
<protein>
    <submittedName>
        <fullName evidence="2">GreA/GreB family elongation factor</fullName>
    </submittedName>
</protein>
<evidence type="ECO:0000313" key="3">
    <source>
        <dbReference type="Proteomes" id="UP001147830"/>
    </source>
</evidence>
<reference evidence="2" key="1">
    <citation type="journal article" date="2022" name="Front. Microbiol.">
        <title>Genome-based taxonomic rearrangement of Oceanobacter-related bacteria including the description of Thalassolituus hydrocarbonoclasticus sp. nov. and Thalassolituus pacificus sp. nov. and emended description of the genus Thalassolituus.</title>
        <authorList>
            <person name="Dong C."/>
            <person name="Wei L."/>
            <person name="Wang J."/>
            <person name="Lai Q."/>
            <person name="Huang Z."/>
            <person name="Shao Z."/>
        </authorList>
    </citation>
    <scope>NUCLEOTIDE SEQUENCE</scope>
    <source>
        <strain evidence="2">59MF3M-4</strain>
    </source>
</reference>
<dbReference type="GO" id="GO:0003746">
    <property type="term" value="F:translation elongation factor activity"/>
    <property type="evidence" value="ECO:0007669"/>
    <property type="project" value="UniProtKB-KW"/>
</dbReference>
<dbReference type="RefSeq" id="WP_260977373.1">
    <property type="nucleotide sequence ID" value="NZ_JAOANI010000028.1"/>
</dbReference>
<organism evidence="2 3">
    <name type="scientific">Thalassolituus pacificus</name>
    <dbReference type="NCBI Taxonomy" id="2975440"/>
    <lineage>
        <taxon>Bacteria</taxon>
        <taxon>Pseudomonadati</taxon>
        <taxon>Pseudomonadota</taxon>
        <taxon>Gammaproteobacteria</taxon>
        <taxon>Oceanospirillales</taxon>
        <taxon>Oceanospirillaceae</taxon>
        <taxon>Thalassolituus</taxon>
    </lineage>
</organism>
<dbReference type="Proteomes" id="UP001147830">
    <property type="component" value="Unassembled WGS sequence"/>
</dbReference>
<proteinExistence type="predicted"/>
<dbReference type="Pfam" id="PF01272">
    <property type="entry name" value="GreA_GreB"/>
    <property type="match status" value="1"/>
</dbReference>
<dbReference type="Gene3D" id="3.10.50.30">
    <property type="entry name" value="Transcription elongation factor, GreA/GreB, C-terminal domain"/>
    <property type="match status" value="1"/>
</dbReference>
<dbReference type="InterPro" id="IPR001437">
    <property type="entry name" value="Tscrpt_elong_fac_GreA/B_C"/>
</dbReference>
<sequence>MISCIPNSVRQLSQRLKHDLVTTDVFSYHNPVRLLNAYNLAQRTSHSAPNNRIRLESLIVLQQAAERFSVVLTSPAHAEPDKYRISVLSPLGAALTGLQPGDNCTVNVVGIRSTFTVIQVIN</sequence>
<dbReference type="EMBL" id="JAOANI010000028">
    <property type="protein sequence ID" value="MCT7360542.1"/>
    <property type="molecule type" value="Genomic_DNA"/>
</dbReference>
<keyword evidence="2" id="KW-0251">Elongation factor</keyword>
<feature type="domain" description="Transcription elongation factor GreA/GreB C-terminal" evidence="1">
    <location>
        <begin position="49"/>
        <end position="120"/>
    </location>
</feature>
<dbReference type="AlphaFoldDB" id="A0A9X3AIU1"/>
<name>A0A9X3AIU1_9GAMM</name>